<dbReference type="PANTHER" id="PTHR24121">
    <property type="entry name" value="NO MECHANORECEPTOR POTENTIAL C, ISOFORM D-RELATED"/>
    <property type="match status" value="1"/>
</dbReference>
<dbReference type="Gene3D" id="1.25.40.20">
    <property type="entry name" value="Ankyrin repeat-containing domain"/>
    <property type="match status" value="1"/>
</dbReference>
<evidence type="ECO:0000256" key="1">
    <source>
        <dbReference type="PROSITE-ProRule" id="PRU00023"/>
    </source>
</evidence>
<dbReference type="SMART" id="SM00248">
    <property type="entry name" value="ANK"/>
    <property type="match status" value="7"/>
</dbReference>
<dbReference type="AlphaFoldDB" id="A0A438FG52"/>
<dbReference type="SUPFAM" id="SSF48403">
    <property type="entry name" value="Ankyrin repeat"/>
    <property type="match status" value="1"/>
</dbReference>
<dbReference type="InterPro" id="IPR036770">
    <property type="entry name" value="Ankyrin_rpt-contain_sf"/>
</dbReference>
<evidence type="ECO:0000313" key="3">
    <source>
        <dbReference type="Proteomes" id="UP000288805"/>
    </source>
</evidence>
<evidence type="ECO:0000313" key="2">
    <source>
        <dbReference type="EMBL" id="RVW58942.1"/>
    </source>
</evidence>
<comment type="caution">
    <text evidence="2">The sequence shown here is derived from an EMBL/GenBank/DDBJ whole genome shotgun (WGS) entry which is preliminary data.</text>
</comment>
<dbReference type="Proteomes" id="UP000288805">
    <property type="component" value="Unassembled WGS sequence"/>
</dbReference>
<keyword evidence="1" id="KW-0040">ANK repeat</keyword>
<dbReference type="PANTHER" id="PTHR24121:SF22">
    <property type="entry name" value="PROTEIN ACCELERATED CELL DEATH 6-LIKE"/>
    <property type="match status" value="1"/>
</dbReference>
<dbReference type="EMBL" id="QGNW01000917">
    <property type="protein sequence ID" value="RVW58942.1"/>
    <property type="molecule type" value="Genomic_DNA"/>
</dbReference>
<feature type="repeat" description="ANK" evidence="1">
    <location>
        <begin position="78"/>
        <end position="99"/>
    </location>
</feature>
<sequence>MDETYKDATLYNALAKGKVNMLESLLENNNLRLQLTPKRNTILHIAAQFGQLDCVQWILHQCLPSSSSSSLLQQPNLKGDTPLHLAAREGHCQVVLALIAAAKAHQQEIESEIGADKAMLRTENKEKDTALHEAVRYHHSEVVKLLIKEDPEFVYGANITGHNPLYMAAERGYGDLVQIIIDNTHTSPAHYGIMGRTALHAAVIGNHLDITMKLLEWKPSLTKEVDEHGWSPLHCAAHFAGRGHIDIVKLLVQHCPDCCEQVDCKGQNVFHFAMAKKQDDYPGKFLEIDGLKLRGLVNEKDVEGDTPLHLLASYLVDDEDFIVDHTVDKMGLNRLGKQGKGGV</sequence>
<gene>
    <name evidence="2" type="primary">VvCHDh000017_16</name>
    <name evidence="2" type="ORF">CK203_107666</name>
</gene>
<name>A0A438FG52_VITVI</name>
<accession>A0A438FG52</accession>
<dbReference type="Pfam" id="PF12796">
    <property type="entry name" value="Ank_2"/>
    <property type="match status" value="3"/>
</dbReference>
<dbReference type="InterPro" id="IPR002110">
    <property type="entry name" value="Ankyrin_rpt"/>
</dbReference>
<proteinExistence type="predicted"/>
<dbReference type="PROSITE" id="PS50088">
    <property type="entry name" value="ANK_REPEAT"/>
    <property type="match status" value="1"/>
</dbReference>
<reference evidence="2 3" key="1">
    <citation type="journal article" date="2018" name="PLoS Genet.">
        <title>Population sequencing reveals clonal diversity and ancestral inbreeding in the grapevine cultivar Chardonnay.</title>
        <authorList>
            <person name="Roach M.J."/>
            <person name="Johnson D.L."/>
            <person name="Bohlmann J."/>
            <person name="van Vuuren H.J."/>
            <person name="Jones S.J."/>
            <person name="Pretorius I.S."/>
            <person name="Schmidt S.A."/>
            <person name="Borneman A.R."/>
        </authorList>
    </citation>
    <scope>NUCLEOTIDE SEQUENCE [LARGE SCALE GENOMIC DNA]</scope>
    <source>
        <strain evidence="3">cv. Chardonnay</strain>
        <tissue evidence="2">Leaf</tissue>
    </source>
</reference>
<dbReference type="PROSITE" id="PS50297">
    <property type="entry name" value="ANK_REP_REGION"/>
    <property type="match status" value="1"/>
</dbReference>
<organism evidence="2 3">
    <name type="scientific">Vitis vinifera</name>
    <name type="common">Grape</name>
    <dbReference type="NCBI Taxonomy" id="29760"/>
    <lineage>
        <taxon>Eukaryota</taxon>
        <taxon>Viridiplantae</taxon>
        <taxon>Streptophyta</taxon>
        <taxon>Embryophyta</taxon>
        <taxon>Tracheophyta</taxon>
        <taxon>Spermatophyta</taxon>
        <taxon>Magnoliopsida</taxon>
        <taxon>eudicotyledons</taxon>
        <taxon>Gunneridae</taxon>
        <taxon>Pentapetalae</taxon>
        <taxon>rosids</taxon>
        <taxon>Vitales</taxon>
        <taxon>Vitaceae</taxon>
        <taxon>Viteae</taxon>
        <taxon>Vitis</taxon>
    </lineage>
</organism>
<protein>
    <submittedName>
        <fullName evidence="2">Ankyrin repeat-containing protein</fullName>
    </submittedName>
</protein>